<evidence type="ECO:0000313" key="2">
    <source>
        <dbReference type="Proteomes" id="UP000309747"/>
    </source>
</evidence>
<name>A0A4U0R446_9RHOB</name>
<proteinExistence type="predicted"/>
<dbReference type="AlphaFoldDB" id="A0A4U0R446"/>
<dbReference type="OrthoDB" id="7595059at2"/>
<keyword evidence="2" id="KW-1185">Reference proteome</keyword>
<dbReference type="RefSeq" id="WP_136887494.1">
    <property type="nucleotide sequence ID" value="NZ_SUNI01000028.1"/>
</dbReference>
<protein>
    <recommendedName>
        <fullName evidence="3">Polysaccharide pyruvyl transferase family protein</fullName>
    </recommendedName>
</protein>
<dbReference type="EMBL" id="SUNI01000028">
    <property type="protein sequence ID" value="TJZ89653.1"/>
    <property type="molecule type" value="Genomic_DNA"/>
</dbReference>
<accession>A0A4U0R446</accession>
<reference evidence="1 2" key="1">
    <citation type="submission" date="2019-04" db="EMBL/GenBank/DDBJ databases">
        <authorList>
            <person name="Li J."/>
        </authorList>
    </citation>
    <scope>NUCLEOTIDE SEQUENCE [LARGE SCALE GENOMIC DNA]</scope>
    <source>
        <strain evidence="1 2">KCTC 42687</strain>
    </source>
</reference>
<organism evidence="1 2">
    <name type="scientific">Paracoccus gahaiensis</name>
    <dbReference type="NCBI Taxonomy" id="1706839"/>
    <lineage>
        <taxon>Bacteria</taxon>
        <taxon>Pseudomonadati</taxon>
        <taxon>Pseudomonadota</taxon>
        <taxon>Alphaproteobacteria</taxon>
        <taxon>Rhodobacterales</taxon>
        <taxon>Paracoccaceae</taxon>
        <taxon>Paracoccus</taxon>
    </lineage>
</organism>
<dbReference type="Proteomes" id="UP000309747">
    <property type="component" value="Unassembled WGS sequence"/>
</dbReference>
<sequence length="377" mass="42861">MKPESSGDYIMDIPSIAVICAFHRGNGGMFSVDNAALSYLKSRPCKFDLMLTQTPDDAPTKIRQRPLKILKDPRDLGKYTHVLYWGDFLNNPVYGRGDFARDDIKYGFNKNISQGYERWKTLFAAPPIDPSIKLISVGNNFQHEFNKYERDFTDVFQNLQERFSSILPRDPASLRNLSRSISPEKQAIVKQGLDCAFLGGGLSNKVETENIFCYSFNRSKIDGTETLVAMIESQTGLKGVNVSDWLKLKRFNAAADFDRCRRIIASSKFSLSDTYHFLINSITLDIPVIGLGKKALVQTGTLGDFKKKTLFSMLGLEDAYFEIEDDTTKEFFESVSKRAQELCDGKFSVGSRYKIARDLTEKFRSDLDYAIFERRDL</sequence>
<comment type="caution">
    <text evidence="1">The sequence shown here is derived from an EMBL/GenBank/DDBJ whole genome shotgun (WGS) entry which is preliminary data.</text>
</comment>
<gene>
    <name evidence="1" type="ORF">FA743_18160</name>
</gene>
<evidence type="ECO:0000313" key="1">
    <source>
        <dbReference type="EMBL" id="TJZ89653.1"/>
    </source>
</evidence>
<evidence type="ECO:0008006" key="3">
    <source>
        <dbReference type="Google" id="ProtNLM"/>
    </source>
</evidence>